<feature type="transmembrane region" description="Helical" evidence="1">
    <location>
        <begin position="64"/>
        <end position="82"/>
    </location>
</feature>
<evidence type="ECO:0000256" key="1">
    <source>
        <dbReference type="SAM" id="Phobius"/>
    </source>
</evidence>
<reference evidence="2 3" key="1">
    <citation type="submission" date="2020-09" db="EMBL/GenBank/DDBJ databases">
        <title>Echinicola sp. CAU 1574 isolated from sand of Sido Beach.</title>
        <authorList>
            <person name="Kim W."/>
        </authorList>
    </citation>
    <scope>NUCLEOTIDE SEQUENCE [LARGE SCALE GENOMIC DNA]</scope>
    <source>
        <strain evidence="2 3">CAU 1574</strain>
    </source>
</reference>
<sequence length="227" mass="26680">MTFNLYLITILVGALISLSALIFKTDRQYKKANILIFSVLALVLIQEYLSEVVKNYSANGNNHIIYNIFGIYLLNSLYLIFFKMVFRSELMKKRINISIAFLFFFGIIDSIFFQPVTKIFQHYLLIYGSLMIILYSISFYYKVFNRNDYINSNLLSIPYFWIITVLFFYYSSTFLIWASFSFLLKADYQALVVSLFDLNRLMAGVTYLVMGFAFYAPKVFQGKYFTT</sequence>
<evidence type="ECO:0000313" key="2">
    <source>
        <dbReference type="EMBL" id="MBD8488770.1"/>
    </source>
</evidence>
<evidence type="ECO:0008006" key="4">
    <source>
        <dbReference type="Google" id="ProtNLM"/>
    </source>
</evidence>
<feature type="transmembrane region" description="Helical" evidence="1">
    <location>
        <begin position="32"/>
        <end position="49"/>
    </location>
</feature>
<accession>A0ABR9AJ90</accession>
<feature type="transmembrane region" description="Helical" evidence="1">
    <location>
        <begin position="119"/>
        <end position="141"/>
    </location>
</feature>
<evidence type="ECO:0000313" key="3">
    <source>
        <dbReference type="Proteomes" id="UP000647133"/>
    </source>
</evidence>
<proteinExistence type="predicted"/>
<dbReference type="Proteomes" id="UP000647133">
    <property type="component" value="Unassembled WGS sequence"/>
</dbReference>
<organism evidence="2 3">
    <name type="scientific">Echinicola arenosa</name>
    <dbReference type="NCBI Taxonomy" id="2774144"/>
    <lineage>
        <taxon>Bacteria</taxon>
        <taxon>Pseudomonadati</taxon>
        <taxon>Bacteroidota</taxon>
        <taxon>Cytophagia</taxon>
        <taxon>Cytophagales</taxon>
        <taxon>Cyclobacteriaceae</taxon>
        <taxon>Echinicola</taxon>
    </lineage>
</organism>
<feature type="transmembrane region" description="Helical" evidence="1">
    <location>
        <begin position="153"/>
        <end position="178"/>
    </location>
</feature>
<gene>
    <name evidence="2" type="ORF">IFO69_08440</name>
</gene>
<feature type="transmembrane region" description="Helical" evidence="1">
    <location>
        <begin position="94"/>
        <end position="113"/>
    </location>
</feature>
<name>A0ABR9AJ90_9BACT</name>
<feature type="transmembrane region" description="Helical" evidence="1">
    <location>
        <begin position="6"/>
        <end position="23"/>
    </location>
</feature>
<keyword evidence="1" id="KW-0472">Membrane</keyword>
<keyword evidence="1" id="KW-1133">Transmembrane helix</keyword>
<keyword evidence="1" id="KW-0812">Transmembrane</keyword>
<feature type="transmembrane region" description="Helical" evidence="1">
    <location>
        <begin position="198"/>
        <end position="216"/>
    </location>
</feature>
<dbReference type="RefSeq" id="WP_192009622.1">
    <property type="nucleotide sequence ID" value="NZ_JACYTQ010000002.1"/>
</dbReference>
<protein>
    <recommendedName>
        <fullName evidence="4">YhhN-like protein</fullName>
    </recommendedName>
</protein>
<dbReference type="EMBL" id="JACYTQ010000002">
    <property type="protein sequence ID" value="MBD8488770.1"/>
    <property type="molecule type" value="Genomic_DNA"/>
</dbReference>
<comment type="caution">
    <text evidence="2">The sequence shown here is derived from an EMBL/GenBank/DDBJ whole genome shotgun (WGS) entry which is preliminary data.</text>
</comment>
<keyword evidence="3" id="KW-1185">Reference proteome</keyword>